<dbReference type="GO" id="GO:0008233">
    <property type="term" value="F:peptidase activity"/>
    <property type="evidence" value="ECO:0007669"/>
    <property type="project" value="UniProtKB-KW"/>
</dbReference>
<dbReference type="Pfam" id="PF01471">
    <property type="entry name" value="PG_binding_1"/>
    <property type="match status" value="1"/>
</dbReference>
<dbReference type="InterPro" id="IPR002477">
    <property type="entry name" value="Peptidoglycan-bd-like"/>
</dbReference>
<evidence type="ECO:0000313" key="4">
    <source>
        <dbReference type="Proteomes" id="UP000198417"/>
    </source>
</evidence>
<dbReference type="EMBL" id="FZNN01000010">
    <property type="protein sequence ID" value="SNR55316.1"/>
    <property type="molecule type" value="Genomic_DNA"/>
</dbReference>
<accession>A0A238X8F7</accession>
<dbReference type="GO" id="GO:0006508">
    <property type="term" value="P:proteolysis"/>
    <property type="evidence" value="ECO:0007669"/>
    <property type="project" value="UniProtKB-KW"/>
</dbReference>
<dbReference type="InterPro" id="IPR036365">
    <property type="entry name" value="PGBD-like_sf"/>
</dbReference>
<evidence type="ECO:0000259" key="2">
    <source>
        <dbReference type="Pfam" id="PF01471"/>
    </source>
</evidence>
<name>A0A238X8F7_9RHOB</name>
<dbReference type="Gene3D" id="1.10.101.10">
    <property type="entry name" value="PGBD-like superfamily/PGBD"/>
    <property type="match status" value="1"/>
</dbReference>
<feature type="chain" id="PRO_5012195777" evidence="1">
    <location>
        <begin position="19"/>
        <end position="582"/>
    </location>
</feature>
<feature type="signal peptide" evidence="1">
    <location>
        <begin position="1"/>
        <end position="18"/>
    </location>
</feature>
<feature type="domain" description="Peptidoglycan binding-like" evidence="2">
    <location>
        <begin position="158"/>
        <end position="210"/>
    </location>
</feature>
<keyword evidence="3" id="KW-0378">Hydrolase</keyword>
<dbReference type="InterPro" id="IPR009003">
    <property type="entry name" value="Peptidase_S1_PA"/>
</dbReference>
<keyword evidence="1" id="KW-0732">Signal</keyword>
<dbReference type="InterPro" id="IPR036366">
    <property type="entry name" value="PGBDSf"/>
</dbReference>
<evidence type="ECO:0000256" key="1">
    <source>
        <dbReference type="SAM" id="SignalP"/>
    </source>
</evidence>
<gene>
    <name evidence="3" type="ORF">SAMN06265370_1104</name>
</gene>
<keyword evidence="3" id="KW-0645">Protease</keyword>
<dbReference type="InterPro" id="IPR043504">
    <property type="entry name" value="Peptidase_S1_PA_chymotrypsin"/>
</dbReference>
<organism evidence="3 4">
    <name type="scientific">Puniceibacterium sediminis</name>
    <dbReference type="NCBI Taxonomy" id="1608407"/>
    <lineage>
        <taxon>Bacteria</taxon>
        <taxon>Pseudomonadati</taxon>
        <taxon>Pseudomonadota</taxon>
        <taxon>Alphaproteobacteria</taxon>
        <taxon>Rhodobacterales</taxon>
        <taxon>Paracoccaceae</taxon>
        <taxon>Puniceibacterium</taxon>
    </lineage>
</organism>
<dbReference type="SUPFAM" id="SSF50494">
    <property type="entry name" value="Trypsin-like serine proteases"/>
    <property type="match status" value="1"/>
</dbReference>
<dbReference type="SUPFAM" id="SSF47090">
    <property type="entry name" value="PGBD-like"/>
    <property type="match status" value="1"/>
</dbReference>
<dbReference type="Pfam" id="PF13365">
    <property type="entry name" value="Trypsin_2"/>
    <property type="match status" value="1"/>
</dbReference>
<dbReference type="Proteomes" id="UP000198417">
    <property type="component" value="Unassembled WGS sequence"/>
</dbReference>
<reference evidence="3 4" key="1">
    <citation type="submission" date="2017-06" db="EMBL/GenBank/DDBJ databases">
        <authorList>
            <person name="Kim H.J."/>
            <person name="Triplett B.A."/>
        </authorList>
    </citation>
    <scope>NUCLEOTIDE SEQUENCE [LARGE SCALE GENOMIC DNA]</scope>
    <source>
        <strain evidence="3 4">DSM 29052</strain>
    </source>
</reference>
<protein>
    <submittedName>
        <fullName evidence="3">Serine protease, S1-C subfamily, contains C-terminal PDZ domain</fullName>
    </submittedName>
</protein>
<evidence type="ECO:0000313" key="3">
    <source>
        <dbReference type="EMBL" id="SNR55316.1"/>
    </source>
</evidence>
<keyword evidence="4" id="KW-1185">Reference proteome</keyword>
<sequence length="582" mass="62366">MVMALLAAVFLTAGAALAQDATYIQIEAQPTLTRAEERARDYTSYLRDVNGFALGNGWYGIALGPYDRAEAEARLRQLRGQGQIPQDSYIADTGVFRGQFWPIGAASQTAEQITTTDITVTPLDQVPEITAPSATVAAEQSFPDETPREAAAAEARLNGEAREQLQIALRWAGYYNSTIDGAFGPGTRNSMAEWQRANGYEATGVLTTRQRADLLGQYNAVLDGLDMRQVTEAQAGISILLPMGVVAFDRYESPFVHYGPTGELPVRVLLISQPGDQNTLFGLYEIMQTLEIVPPEGARERRRDGFTLTGANSRIVSHTEVRLENGQIKGFTLVWPAGDDARFNRVLQAMRSSFETMPGVLDSGLSEDTEPSVDLLAGLRIRQPKVTASGFFIDSAGTVVTARDAVIRCGRITLEDQYDAHIVAEDAATGVAVLRSDVTLAPQSVAALRTDLPPLQSEVAVSGYSFGGVLSAPTLTFGTLEDVRGLAGEETKKRLALASLPGDAGGPVMDAGGAVLGMLLPRDDRNRQLPEEVSFAAKADDIQALLNRVALRATTTQGGAAIAPEDLTTIALGMTVLVSCWE</sequence>
<dbReference type="AlphaFoldDB" id="A0A238X8F7"/>
<dbReference type="Gene3D" id="2.40.10.10">
    <property type="entry name" value="Trypsin-like serine proteases"/>
    <property type="match status" value="2"/>
</dbReference>
<proteinExistence type="predicted"/>